<dbReference type="Pfam" id="PF01094">
    <property type="entry name" value="ANF_receptor"/>
    <property type="match status" value="1"/>
</dbReference>
<evidence type="ECO:0000256" key="8">
    <source>
        <dbReference type="ARBA" id="ARBA00022989"/>
    </source>
</evidence>
<dbReference type="Gene3D" id="3.30.70.1230">
    <property type="entry name" value="Nucleotide cyclase"/>
    <property type="match status" value="1"/>
</dbReference>
<organism evidence="19 20">
    <name type="scientific">Toxocara canis</name>
    <name type="common">Canine roundworm</name>
    <dbReference type="NCBI Taxonomy" id="6265"/>
    <lineage>
        <taxon>Eukaryota</taxon>
        <taxon>Metazoa</taxon>
        <taxon>Ecdysozoa</taxon>
        <taxon>Nematoda</taxon>
        <taxon>Chromadorea</taxon>
        <taxon>Rhabditida</taxon>
        <taxon>Spirurina</taxon>
        <taxon>Ascaridomorpha</taxon>
        <taxon>Ascaridoidea</taxon>
        <taxon>Toxocaridae</taxon>
        <taxon>Toxocara</taxon>
    </lineage>
</organism>
<dbReference type="InterPro" id="IPR028082">
    <property type="entry name" value="Peripla_BP_I"/>
</dbReference>
<evidence type="ECO:0000256" key="3">
    <source>
        <dbReference type="ARBA" id="ARBA00012202"/>
    </source>
</evidence>
<accession>A0A0B2UT13</accession>
<comment type="subcellular location">
    <subcellularLocation>
        <location evidence="2">Cell membrane</location>
        <topology evidence="2">Single-pass type I membrane protein</topology>
    </subcellularLocation>
</comment>
<dbReference type="GO" id="GO:0004672">
    <property type="term" value="F:protein kinase activity"/>
    <property type="evidence" value="ECO:0007669"/>
    <property type="project" value="InterPro"/>
</dbReference>
<feature type="transmembrane region" description="Helical" evidence="16">
    <location>
        <begin position="354"/>
        <end position="380"/>
    </location>
</feature>
<dbReference type="FunFam" id="3.30.70.1230:FF:000023">
    <property type="entry name" value="Guanylate cyclase"/>
    <property type="match status" value="1"/>
</dbReference>
<dbReference type="GO" id="GO:0005886">
    <property type="term" value="C:plasma membrane"/>
    <property type="evidence" value="ECO:0007669"/>
    <property type="project" value="UniProtKB-SubCell"/>
</dbReference>
<dbReference type="InterPro" id="IPR000719">
    <property type="entry name" value="Prot_kinase_dom"/>
</dbReference>
<evidence type="ECO:0000256" key="10">
    <source>
        <dbReference type="ARBA" id="ARBA00023170"/>
    </source>
</evidence>
<dbReference type="PANTHER" id="PTHR11920:SF495">
    <property type="entry name" value="RECEPTOR-TYPE GUANYLATE CYCLASE GCY-7"/>
    <property type="match status" value="1"/>
</dbReference>
<evidence type="ECO:0000256" key="9">
    <source>
        <dbReference type="ARBA" id="ARBA00023136"/>
    </source>
</evidence>
<evidence type="ECO:0000256" key="6">
    <source>
        <dbReference type="ARBA" id="ARBA00022729"/>
    </source>
</evidence>
<evidence type="ECO:0000256" key="12">
    <source>
        <dbReference type="ARBA" id="ARBA00023239"/>
    </source>
</evidence>
<feature type="domain" description="Guanylate cyclase" evidence="18">
    <location>
        <begin position="754"/>
        <end position="884"/>
    </location>
</feature>
<dbReference type="OMA" id="FRISHMP"/>
<dbReference type="GO" id="GO:0007635">
    <property type="term" value="P:chemosensory behavior"/>
    <property type="evidence" value="ECO:0007669"/>
    <property type="project" value="UniProtKB-ARBA"/>
</dbReference>
<evidence type="ECO:0000256" key="7">
    <source>
        <dbReference type="ARBA" id="ARBA00022741"/>
    </source>
</evidence>
<dbReference type="SUPFAM" id="SSF56112">
    <property type="entry name" value="Protein kinase-like (PK-like)"/>
    <property type="match status" value="1"/>
</dbReference>
<feature type="transmembrane region" description="Helical" evidence="16">
    <location>
        <begin position="476"/>
        <end position="495"/>
    </location>
</feature>
<dbReference type="GO" id="GO:0035556">
    <property type="term" value="P:intracellular signal transduction"/>
    <property type="evidence" value="ECO:0007669"/>
    <property type="project" value="InterPro"/>
</dbReference>
<dbReference type="PANTHER" id="PTHR11920">
    <property type="entry name" value="GUANYLYL CYCLASE"/>
    <property type="match status" value="1"/>
</dbReference>
<sequence length="967" mass="107549">MNFATSSITCNTPLLETGAAIDVGILTAYYDIPNFLWGPTTASELGDLTRYPTVATVTPDSFSLGLAICATMQQYNWTVFGVIYTSANSGTGSCYYLQQDLESALSLFPSTLSLVYTRVLPINVSNFTSALDELRLRVRIVVICLETDSQKWQFMEEVKRKGMSTPEYVYIFPDSSNTGFGKKTVKQLNDKSDRMTKSFSDEVMSHMKDYPFYCTTECPTNVTAAQYAGSLYDTMYLYALALNRSLAADPVNGWRSGAKLLDYAIGSFNGSTGKVIIGQNGTRSPVYSITAVSVKGGVTTYATVTIQGNNMIFTPLYTDAATSIWAVRGGKVPLAVPICGFDGKHCPFNFMETYWGYVAAAGALILAALIALIAGVIYMIRERTREEERQNSMWHIPFTRLVSPDDQDTAKSSRSFESHLTSVKSVTNTMADSDDVAYFRLDREIVYAEKFDFRVQLNKDNFSELRMMRALENDNVNRFIGLVIDAPLYLVVWKFCSRGSLQDVIHGCKIQIDGFFAYCLIRDIADGLDALHSSSVGYHGMLTSANCLIDERWQVKISNFGLHYFRRLKKLSDNDLLWTAPEVLRSSTMEGSKRGDMYSFAIISSELLCLTPAWNLGERKEQSAEIIYMVQHGVVPPFRPDLNNIAHQDLNPALAHLVRDCWSEEPEKRPPASTVKTLIRKMNPGRSRNLMDHVFSMLEDYAGSLETEVEARTQELIEEKKKSDVLLYRMLPKQVADRLKTGQSIEPEAFDMVTVFFSDVVSFTKLASRCSPMQVVTLLNDLYTVFDGIIDAHDVYKVETIGDGYLCVSGLPKRNGNEHAREIANMALGFVQSLRTFRVVQMPDERINIRIGIHTGPCVAGVVGLTMPRYCLFGDTVNTASRMESNGKPGQIHLSSDANRFLTKVLGGFITISRGEVIIKGKGVMETYWLLGRNGEALIDAPDSGIYKKFAEEGATTATTTTTTTTA</sequence>
<evidence type="ECO:0000256" key="11">
    <source>
        <dbReference type="ARBA" id="ARBA00023180"/>
    </source>
</evidence>
<dbReference type="GO" id="GO:0007168">
    <property type="term" value="P:receptor guanylyl cyclase signaling pathway"/>
    <property type="evidence" value="ECO:0007669"/>
    <property type="project" value="TreeGrafter"/>
</dbReference>
<evidence type="ECO:0000256" key="13">
    <source>
        <dbReference type="ARBA" id="ARBA00023293"/>
    </source>
</evidence>
<dbReference type="InterPro" id="IPR011009">
    <property type="entry name" value="Kinase-like_dom_sf"/>
</dbReference>
<keyword evidence="11" id="KW-0325">Glycoprotein</keyword>
<dbReference type="InterPro" id="IPR018297">
    <property type="entry name" value="A/G_cyclase_CS"/>
</dbReference>
<evidence type="ECO:0000259" key="18">
    <source>
        <dbReference type="PROSITE" id="PS50125"/>
    </source>
</evidence>
<dbReference type="Pfam" id="PF07714">
    <property type="entry name" value="PK_Tyr_Ser-Thr"/>
    <property type="match status" value="1"/>
</dbReference>
<dbReference type="PROSITE" id="PS50011">
    <property type="entry name" value="PROTEIN_KINASE_DOM"/>
    <property type="match status" value="1"/>
</dbReference>
<dbReference type="EMBL" id="JPKZ01004117">
    <property type="protein sequence ID" value="KHN72050.1"/>
    <property type="molecule type" value="Genomic_DNA"/>
</dbReference>
<dbReference type="GO" id="GO:0004016">
    <property type="term" value="F:adenylate cyclase activity"/>
    <property type="evidence" value="ECO:0007669"/>
    <property type="project" value="TreeGrafter"/>
</dbReference>
<dbReference type="InterPro" id="IPR029787">
    <property type="entry name" value="Nucleotide_cyclase"/>
</dbReference>
<proteinExistence type="inferred from homology"/>
<dbReference type="EC" id="4.6.1.2" evidence="3 15"/>
<keyword evidence="4" id="KW-1003">Cell membrane</keyword>
<keyword evidence="5 16" id="KW-0812">Transmembrane</keyword>
<keyword evidence="9 16" id="KW-0472">Membrane</keyword>
<dbReference type="Gene3D" id="1.10.510.10">
    <property type="entry name" value="Transferase(Phosphotransferase) domain 1"/>
    <property type="match status" value="1"/>
</dbReference>
<keyword evidence="20" id="KW-1185">Reference proteome</keyword>
<evidence type="ECO:0000256" key="14">
    <source>
        <dbReference type="RuleBase" id="RU000405"/>
    </source>
</evidence>
<evidence type="ECO:0000259" key="17">
    <source>
        <dbReference type="PROSITE" id="PS50011"/>
    </source>
</evidence>
<dbReference type="AlphaFoldDB" id="A0A0B2UT13"/>
<dbReference type="GO" id="GO:0004383">
    <property type="term" value="F:guanylate cyclase activity"/>
    <property type="evidence" value="ECO:0007669"/>
    <property type="project" value="UniProtKB-EC"/>
</dbReference>
<dbReference type="SUPFAM" id="SSF53822">
    <property type="entry name" value="Periplasmic binding protein-like I"/>
    <property type="match status" value="1"/>
</dbReference>
<keyword evidence="12 14" id="KW-0456">Lyase</keyword>
<gene>
    <name evidence="19" type="primary">gcy-1</name>
    <name evidence="19" type="ORF">Tcan_07771</name>
</gene>
<dbReference type="SUPFAM" id="SSF55073">
    <property type="entry name" value="Nucleotide cyclase"/>
    <property type="match status" value="1"/>
</dbReference>
<dbReference type="InterPro" id="IPR001054">
    <property type="entry name" value="A/G_cyclase"/>
</dbReference>
<dbReference type="PROSITE" id="PS50125">
    <property type="entry name" value="GUANYLATE_CYCLASE_2"/>
    <property type="match status" value="1"/>
</dbReference>
<comment type="catalytic activity">
    <reaction evidence="1 15">
        <text>GTP = 3',5'-cyclic GMP + diphosphate</text>
        <dbReference type="Rhea" id="RHEA:13665"/>
        <dbReference type="ChEBI" id="CHEBI:33019"/>
        <dbReference type="ChEBI" id="CHEBI:37565"/>
        <dbReference type="ChEBI" id="CHEBI:57746"/>
        <dbReference type="EC" id="4.6.1.2"/>
    </reaction>
</comment>
<reference evidence="19 20" key="1">
    <citation type="submission" date="2014-11" db="EMBL/GenBank/DDBJ databases">
        <title>Genetic blueprint of the zoonotic pathogen Toxocara canis.</title>
        <authorList>
            <person name="Zhu X.-Q."/>
            <person name="Korhonen P.K."/>
            <person name="Cai H."/>
            <person name="Young N.D."/>
            <person name="Nejsum P."/>
            <person name="von Samson-Himmelstjerna G."/>
            <person name="Boag P.R."/>
            <person name="Tan P."/>
            <person name="Li Q."/>
            <person name="Min J."/>
            <person name="Yang Y."/>
            <person name="Wang X."/>
            <person name="Fang X."/>
            <person name="Hall R.S."/>
            <person name="Hofmann A."/>
            <person name="Sternberg P.W."/>
            <person name="Jex A.R."/>
            <person name="Gasser R.B."/>
        </authorList>
    </citation>
    <scope>NUCLEOTIDE SEQUENCE [LARGE SCALE GENOMIC DNA]</scope>
    <source>
        <strain evidence="19">PN_DK_2014</strain>
    </source>
</reference>
<evidence type="ECO:0000256" key="15">
    <source>
        <dbReference type="RuleBase" id="RU003431"/>
    </source>
</evidence>
<evidence type="ECO:0000313" key="19">
    <source>
        <dbReference type="EMBL" id="KHN72050.1"/>
    </source>
</evidence>
<evidence type="ECO:0000256" key="16">
    <source>
        <dbReference type="SAM" id="Phobius"/>
    </source>
</evidence>
<keyword evidence="10 19" id="KW-0675">Receptor</keyword>
<dbReference type="GO" id="GO:0006935">
    <property type="term" value="P:chemotaxis"/>
    <property type="evidence" value="ECO:0007669"/>
    <property type="project" value="UniProtKB-ARBA"/>
</dbReference>
<dbReference type="Pfam" id="PF07701">
    <property type="entry name" value="HNOBA"/>
    <property type="match status" value="1"/>
</dbReference>
<dbReference type="InterPro" id="IPR001828">
    <property type="entry name" value="ANF_lig-bd_rcpt"/>
</dbReference>
<dbReference type="InterPro" id="IPR011645">
    <property type="entry name" value="HNOB_dom_associated"/>
</dbReference>
<dbReference type="Pfam" id="PF00211">
    <property type="entry name" value="Guanylate_cyc"/>
    <property type="match status" value="1"/>
</dbReference>
<dbReference type="CDD" id="cd06352">
    <property type="entry name" value="PBP1_NPR_GC-like"/>
    <property type="match status" value="1"/>
</dbReference>
<dbReference type="Gene3D" id="6.10.250.780">
    <property type="match status" value="1"/>
</dbReference>
<dbReference type="Gene3D" id="3.40.50.2300">
    <property type="match status" value="2"/>
</dbReference>
<name>A0A0B2UT13_TOXCA</name>
<evidence type="ECO:0000256" key="2">
    <source>
        <dbReference type="ARBA" id="ARBA00004251"/>
    </source>
</evidence>
<dbReference type="OrthoDB" id="302535at2759"/>
<evidence type="ECO:0000256" key="4">
    <source>
        <dbReference type="ARBA" id="ARBA00022475"/>
    </source>
</evidence>
<keyword evidence="8 16" id="KW-1133">Transmembrane helix</keyword>
<keyword evidence="13 15" id="KW-0141">cGMP biosynthesis</keyword>
<dbReference type="STRING" id="6265.A0A0B2UT13"/>
<keyword evidence="6" id="KW-0732">Signal</keyword>
<dbReference type="PROSITE" id="PS00452">
    <property type="entry name" value="GUANYLATE_CYCLASE_1"/>
    <property type="match status" value="1"/>
</dbReference>
<feature type="domain" description="Protein kinase" evidence="17">
    <location>
        <begin position="363"/>
        <end position="696"/>
    </location>
</feature>
<evidence type="ECO:0000256" key="5">
    <source>
        <dbReference type="ARBA" id="ARBA00022692"/>
    </source>
</evidence>
<dbReference type="CDD" id="cd07302">
    <property type="entry name" value="CHD"/>
    <property type="match status" value="1"/>
</dbReference>
<comment type="similarity">
    <text evidence="14">Belongs to the adenylyl cyclase class-4/guanylyl cyclase family.</text>
</comment>
<dbReference type="InterPro" id="IPR050401">
    <property type="entry name" value="Cyclic_nucleotide_synthase"/>
</dbReference>
<evidence type="ECO:0000313" key="20">
    <source>
        <dbReference type="Proteomes" id="UP000031036"/>
    </source>
</evidence>
<dbReference type="GO" id="GO:0001653">
    <property type="term" value="F:peptide receptor activity"/>
    <property type="evidence" value="ECO:0007669"/>
    <property type="project" value="TreeGrafter"/>
</dbReference>
<dbReference type="GO" id="GO:0005524">
    <property type="term" value="F:ATP binding"/>
    <property type="evidence" value="ECO:0007669"/>
    <property type="project" value="InterPro"/>
</dbReference>
<dbReference type="Proteomes" id="UP000031036">
    <property type="component" value="Unassembled WGS sequence"/>
</dbReference>
<keyword evidence="7" id="KW-0547">Nucleotide-binding</keyword>
<dbReference type="InterPro" id="IPR001245">
    <property type="entry name" value="Ser-Thr/Tyr_kinase_cat_dom"/>
</dbReference>
<evidence type="ECO:0000256" key="1">
    <source>
        <dbReference type="ARBA" id="ARBA00001436"/>
    </source>
</evidence>
<comment type="caution">
    <text evidence="19">The sequence shown here is derived from an EMBL/GenBank/DDBJ whole genome shotgun (WGS) entry which is preliminary data.</text>
</comment>
<dbReference type="SMART" id="SM00044">
    <property type="entry name" value="CYCc"/>
    <property type="match status" value="1"/>
</dbReference>
<protein>
    <recommendedName>
        <fullName evidence="3 15">Guanylate cyclase</fullName>
        <ecNumber evidence="3 15">4.6.1.2</ecNumber>
    </recommendedName>
</protein>